<evidence type="ECO:0000259" key="8">
    <source>
        <dbReference type="Pfam" id="PF17892"/>
    </source>
</evidence>
<feature type="domain" description="Cadherin-like" evidence="8">
    <location>
        <begin position="1416"/>
        <end position="1507"/>
    </location>
</feature>
<keyword evidence="10" id="KW-1185">Reference proteome</keyword>
<keyword evidence="2" id="KW-0800">Toxin</keyword>
<comment type="caution">
    <text evidence="9">The sequence shown here is derived from an EMBL/GenBank/DDBJ whole genome shotgun (WGS) entry which is preliminary data.</text>
</comment>
<gene>
    <name evidence="9" type="ORF">C8N43_0477</name>
</gene>
<dbReference type="PRINTS" id="PR01488">
    <property type="entry name" value="RTXTOXINA"/>
</dbReference>
<dbReference type="InterPro" id="IPR006141">
    <property type="entry name" value="Intein_N"/>
</dbReference>
<feature type="region of interest" description="Disordered" evidence="6">
    <location>
        <begin position="1719"/>
        <end position="1746"/>
    </location>
</feature>
<dbReference type="Gene3D" id="2.60.40.10">
    <property type="entry name" value="Immunoglobulins"/>
    <property type="match status" value="2"/>
</dbReference>
<evidence type="ECO:0000313" key="9">
    <source>
        <dbReference type="EMBL" id="PTX55830.1"/>
    </source>
</evidence>
<dbReference type="Proteomes" id="UP000243978">
    <property type="component" value="Unassembled WGS sequence"/>
</dbReference>
<dbReference type="InterPro" id="IPR028992">
    <property type="entry name" value="Hedgehog/Intein_dom"/>
</dbReference>
<dbReference type="InterPro" id="IPR041690">
    <property type="entry name" value="Cadherin_5"/>
</dbReference>
<evidence type="ECO:0000256" key="4">
    <source>
        <dbReference type="ARBA" id="ARBA00023026"/>
    </source>
</evidence>
<evidence type="ECO:0000256" key="5">
    <source>
        <dbReference type="ARBA" id="ARBA00023136"/>
    </source>
</evidence>
<dbReference type="Pfam" id="PF13403">
    <property type="entry name" value="Hint_2"/>
    <property type="match status" value="1"/>
</dbReference>
<sequence length="2738" mass="281157">MPNVLLTFEDLHAGDIVNGQYSSNGVTISSANPHTPPMVFDTSHPTGGDHDLATDNLGNVLILSEDGDSSDPDDNAGGGTFIFEFDEPSEVINFMGLDLEEGGTVRLYDETGKLFKTVHIDATSNNAQQIVDINADNVSRMEIELCGSGAIDGICYCTPDQQEEPVLDGVVEGSNDAEVIDVNYEGDPDGDRIDANDALLPGEIGDDDIVDAFGGDDTINSGAGDDEVYAGSGDDTVDGGAGDDVIYGDSNYSGPGAGTSVRESFEWDLQTENEVDTSFVQDTGNVEVTFTRLADVDSHDSFLNTEQLNVDGIDGGSETVDTDSGLTSITNGEDGRGEFQWEFSTPVTDVEFNINDIDGDGVVQVTAFDADGNEIPVQLSGGSGVTLIDTDGANGADTADSNGGYGATPSDEYNLQVNIPGPVARIVVEHTQDDDDNSGIRITDIFFDVDTSVVDDGADGNDVLNGGAGNDTIFGEGGNDTLDGGEGDDLLSGGDDRDTIIAGAGDTVDGGTGSTAAGDVDDFDTLDLTGEGPFRVVGETEDADGNSTSGTVEFLNPDGSVSGSLTFTEIEQILGDRVNQGPDANDDTASVDEDDSVTIDVLANDTDPENDDLTVIDASSPDGEVAINADGTITFKPDENFNGDTTITYTIEDEAGNTDTATVDVTVAPVNDDPVANDDAVSTDEDTPVTIPVLDNDTDLDGDDLTVTEATSPDGEVVINADGTITFTPDENFNGVTTITYTVSDGNGGEDTATVTVTVDAVNDDLVAGDDTAETDEDTPVDIDVLANDVDPDGDDLTVTEATSPDGEVTINPDGTLTFTPDENFTGETTITYTVEDGNGSEDTATVTVTVNPVNDAPDAVDDSDTTTEDTAITVDLLANDTDVDGDDLTVIEATVPADQGTLVDNGDGTVTFTPAPDFNGTATISYTISDGELEDSAVHTIDVTAVNDTPEAEDDTAETDEDTPVTIDVLANDSDPDGDPLEVTEATSPDGEVTINPDGTITFTPDENFNGETTISYTVSDPDGNEDTATVTVNVAPVNDAPDAVNDTDTTDEDTPITLDVLANDTDVDGDDLTVTGATVPAEQGTVEIVDNKVVFTPAENFNGLATISYSISDGNGGTDTAIHEVDVLPVNDDPVAVDDIAETEEDTAVVIDLIANDFDVDGDDLTIGTVSVPPEQGTVVDNGDGTVTFTPAPNYTGPAQITYTVVDGQGGEDVGGATVNVFIEGVNDGPDAVDDAVTTDEDTPITIDALANDTDLEGDDLTITGASVPGDQGSVEIVGNELVFTSAPDFNGEATITYSITDGNGGTDTAEVVVTVLPVNDDPVAVDDVETTDEDEPITIDLISNDTDVDGDDLSVGSVSVPPEQGTVVDNGDGTVTFTPAPNFNGPATITYTVIDGQGGEDEGEAIVSVGAINDGPDAVDDSDTTAEDTPITVDLLANDTDADGDDLSVISATVPADQGTLLNNGDGTVTFTPAPDFNGEATISYEISDGNGGTDTAVHTITVTPEGDAPEAEDDVAETDEDTPVTIDVLANDSDPDGDPLEVTEATSPDGEVTINPDGTITFTPDENFNGETTITYTVSDPDGNEDTATVTVNVAPVNDAPDAVDDSDTTTEDTAITVDLLANDSDVDGDDLTVIEATVPADQGTLVDNGDGTVTFTPAPDFNGTATISYTISDGELEDSAIHTIDVTAVNDTPEAEDDTAETDEDTPVTIDVLANDSDPDGDPLEVTEATSPDGEVTINPDGTITFTPDENFNGETTITYTVSDPDGNEDTATVTVNVAPVNDDPVAEDDTVETDEDTPVDITPLANDSDVDGDTLTITEITQPANGEAVLNPDGTITYTPDPDFSGEDMLTYTVEDGNGGTDTATITINVGEVNDGPDAVDDRASTNNLTPVTIAVLANDTDPENDPLTVTEASVDVGEVTINPDGTLEYTPVPEFGGVATITYTITDGNGGFDTAIVTVGVNDGIVEGTAGDDLIDVDYMDDPEGDMVDNNDEFLPGEGPQDDIILAGDGNDTVNAGEGDDEVYGQDGDDILNGEAGDDYLSGGEGDDIISGGDGDDVLDAGQGSDQLFGEDGNDTLLGGPGTDLLDGGAGDDEIIGGNNDDEIIGGTGNDTIEGNAGDDTIRANQGDDVIDGGDGDDTIGGGSGNDEIDGGEGDDTIQAGDGDDTVIGGLGNDDIQGNDGDDTIDGGEGDDTISSGAGDDTITGGAGNDTVTEAGSGDDVIDLGDGDDVVESAGSGDDTVTGGAGNDTITTNDGNDTVFGGEGDDVIDTSGHAPLPDLGYPGLFPSDPNPNDDIDFVDGGDGDDIISTGDDADTIIGGAGNDTIDGGLDADTIDGGDGDDRIVGGEGSDVINAGAGDDVVYAGIDPDLGLPDNLDIADVDGDLVPNNGQDVVNGGDGNDTIFGADDDDVLNGDAGDDFIDGGVDDDTISGGTGNDTLIGGQGADTISGGDDRDTIIVDNAEDAIGDVVDGGTGSTAAGDVDDFDVLDLTGAGPLRIVGETVDADGNSTSGTVEFLDGVGGNVIGTLEFSEIEQIVPCFTPGTSIATPRGEVLVEDLMVGDKIITRDNGIQEIRWIGAKRMDGRELQNNPHLQPVLIQKGSLGNGLPERDMLVSPNHRMLVNNDRVSLYFDENEVLVSAKHLVNPTEGVQSINSMGTTYIHFMFDNHEVVLSNGAWTESFQPGDYSLKGIGNAQRNEIFELFPELQGEAGREAYASARLTLKKHEAKLLFK</sequence>
<feature type="region of interest" description="Disordered" evidence="6">
    <location>
        <begin position="2019"/>
        <end position="2083"/>
    </location>
</feature>
<feature type="domain" description="Cadherin-like" evidence="8">
    <location>
        <begin position="1039"/>
        <end position="1129"/>
    </location>
</feature>
<evidence type="ECO:0000256" key="2">
    <source>
        <dbReference type="ARBA" id="ARBA00022656"/>
    </source>
</evidence>
<feature type="region of interest" description="Disordered" evidence="6">
    <location>
        <begin position="972"/>
        <end position="999"/>
    </location>
</feature>
<keyword evidence="3" id="KW-0677">Repeat</keyword>
<feature type="region of interest" description="Disordered" evidence="6">
    <location>
        <begin position="504"/>
        <end position="557"/>
    </location>
</feature>
<dbReference type="Pfam" id="PF00353">
    <property type="entry name" value="HemolysinCabind"/>
    <property type="match status" value="13"/>
</dbReference>
<evidence type="ECO:0000256" key="3">
    <source>
        <dbReference type="ARBA" id="ARBA00022737"/>
    </source>
</evidence>
<dbReference type="Pfam" id="PF17963">
    <property type="entry name" value="Big_9"/>
    <property type="match status" value="9"/>
</dbReference>
<dbReference type="GO" id="GO:0005576">
    <property type="term" value="C:extracellular region"/>
    <property type="evidence" value="ECO:0007669"/>
    <property type="project" value="InterPro"/>
</dbReference>
<evidence type="ECO:0000259" key="7">
    <source>
        <dbReference type="Pfam" id="PF13403"/>
    </source>
</evidence>
<accession>A0A2T6BID9</accession>
<feature type="compositionally biased region" description="Low complexity" evidence="6">
    <location>
        <begin position="2200"/>
        <end position="2211"/>
    </location>
</feature>
<feature type="domain" description="Cadherin-like" evidence="8">
    <location>
        <begin position="1132"/>
        <end position="1223"/>
    </location>
</feature>
<dbReference type="GO" id="GO:0090729">
    <property type="term" value="F:toxin activity"/>
    <property type="evidence" value="ECO:0007669"/>
    <property type="project" value="UniProtKB-KW"/>
</dbReference>
<dbReference type="InterPro" id="IPR001343">
    <property type="entry name" value="Hemolysn_Ca-bd"/>
</dbReference>
<dbReference type="InterPro" id="IPR036844">
    <property type="entry name" value="Hint_dom_sf"/>
</dbReference>
<dbReference type="PROSITE" id="PS00330">
    <property type="entry name" value="HEMOLYSIN_CALCIUM"/>
    <property type="match status" value="12"/>
</dbReference>
<dbReference type="InterPro" id="IPR018511">
    <property type="entry name" value="Hemolysin-typ_Ca-bd_CS"/>
</dbReference>
<feature type="domain" description="Cadherin-like" evidence="8">
    <location>
        <begin position="854"/>
        <end position="944"/>
    </location>
</feature>
<dbReference type="InterPro" id="IPR011049">
    <property type="entry name" value="Serralysin-like_metalloprot_C"/>
</dbReference>
<evidence type="ECO:0000256" key="6">
    <source>
        <dbReference type="SAM" id="MobiDB-lite"/>
    </source>
</evidence>
<dbReference type="GO" id="GO:0016020">
    <property type="term" value="C:membrane"/>
    <property type="evidence" value="ECO:0007669"/>
    <property type="project" value="UniProtKB-SubCell"/>
</dbReference>
<feature type="domain" description="Cadherin-like" evidence="8">
    <location>
        <begin position="1601"/>
        <end position="1691"/>
    </location>
</feature>
<dbReference type="SUPFAM" id="SSF49313">
    <property type="entry name" value="Cadherin-like"/>
    <property type="match status" value="3"/>
</dbReference>
<dbReference type="NCBIfam" id="NF012211">
    <property type="entry name" value="tand_rpt_95"/>
    <property type="match status" value="15"/>
</dbReference>
<evidence type="ECO:0000313" key="10">
    <source>
        <dbReference type="Proteomes" id="UP000243978"/>
    </source>
</evidence>
<feature type="compositionally biased region" description="Acidic residues" evidence="6">
    <location>
        <begin position="2227"/>
        <end position="2238"/>
    </location>
</feature>
<dbReference type="Gene3D" id="2.170.16.10">
    <property type="entry name" value="Hedgehog/Intein (Hint) domain"/>
    <property type="match status" value="1"/>
</dbReference>
<dbReference type="PRINTS" id="PR00313">
    <property type="entry name" value="CABNDNGRPT"/>
</dbReference>
<dbReference type="Gene3D" id="2.150.10.10">
    <property type="entry name" value="Serralysin-like metalloprotease, C-terminal"/>
    <property type="match status" value="7"/>
</dbReference>
<feature type="compositionally biased region" description="Acidic residues" evidence="6">
    <location>
        <begin position="2154"/>
        <end position="2163"/>
    </location>
</feature>
<feature type="domain" description="Hedgehog/Intein (Hint)" evidence="7">
    <location>
        <begin position="2544"/>
        <end position="2691"/>
    </location>
</feature>
<dbReference type="OrthoDB" id="6305173at2"/>
<feature type="compositionally biased region" description="Acidic residues" evidence="6">
    <location>
        <begin position="2136"/>
        <end position="2145"/>
    </location>
</feature>
<dbReference type="InterPro" id="IPR003995">
    <property type="entry name" value="RTX_toxin_determinant-A"/>
</dbReference>
<dbReference type="InterPro" id="IPR013783">
    <property type="entry name" value="Ig-like_fold"/>
</dbReference>
<keyword evidence="5" id="KW-0472">Membrane</keyword>
<comment type="subcellular location">
    <subcellularLocation>
        <location evidence="1">Membrane</location>
    </subcellularLocation>
</comment>
<feature type="compositionally biased region" description="Acidic residues" evidence="6">
    <location>
        <begin position="2025"/>
        <end position="2045"/>
    </location>
</feature>
<feature type="region of interest" description="Disordered" evidence="6">
    <location>
        <begin position="2131"/>
        <end position="2299"/>
    </location>
</feature>
<dbReference type="SUPFAM" id="SSF51294">
    <property type="entry name" value="Hedgehog/intein (Hint) domain"/>
    <property type="match status" value="1"/>
</dbReference>
<dbReference type="PANTHER" id="PTHR34720:SF9">
    <property type="entry name" value="BLR4714 PROTEIN"/>
    <property type="match status" value="1"/>
</dbReference>
<proteinExistence type="predicted"/>
<dbReference type="PROSITE" id="PS50817">
    <property type="entry name" value="INTEIN_N_TER"/>
    <property type="match status" value="1"/>
</dbReference>
<dbReference type="PANTHER" id="PTHR34720">
    <property type="entry name" value="MICROCYSTIN DEPENDENT PROTEIN"/>
    <property type="match status" value="1"/>
</dbReference>
<dbReference type="Gene3D" id="2.60.40.3440">
    <property type="match status" value="1"/>
</dbReference>
<dbReference type="Pfam" id="PF17892">
    <property type="entry name" value="Cadherin_5"/>
    <property type="match status" value="6"/>
</dbReference>
<reference evidence="9 10" key="1">
    <citation type="submission" date="2018-04" db="EMBL/GenBank/DDBJ databases">
        <title>Genomic Encyclopedia of Archaeal and Bacterial Type Strains, Phase II (KMG-II): from individual species to whole genera.</title>
        <authorList>
            <person name="Goeker M."/>
        </authorList>
    </citation>
    <scope>NUCLEOTIDE SEQUENCE [LARGE SCALE GENOMIC DNA]</scope>
    <source>
        <strain evidence="9 10">DSM 100977</strain>
    </source>
</reference>
<keyword evidence="4" id="KW-0843">Virulence</keyword>
<feature type="compositionally biased region" description="Acidic residues" evidence="6">
    <location>
        <begin position="2187"/>
        <end position="2199"/>
    </location>
</feature>
<dbReference type="GO" id="GO:0005509">
    <property type="term" value="F:calcium ion binding"/>
    <property type="evidence" value="ECO:0007669"/>
    <property type="project" value="InterPro"/>
</dbReference>
<dbReference type="RefSeq" id="WP_158269896.1">
    <property type="nucleotide sequence ID" value="NZ_QBKS01000001.1"/>
</dbReference>
<dbReference type="SUPFAM" id="SSF51120">
    <property type="entry name" value="beta-Roll"/>
    <property type="match status" value="6"/>
</dbReference>
<feature type="compositionally biased region" description="Low complexity" evidence="6">
    <location>
        <begin position="2254"/>
        <end position="2265"/>
    </location>
</feature>
<dbReference type="EMBL" id="QBKS01000001">
    <property type="protein sequence ID" value="PTX55830.1"/>
    <property type="molecule type" value="Genomic_DNA"/>
</dbReference>
<dbReference type="GO" id="GO:0016539">
    <property type="term" value="P:intein-mediated protein splicing"/>
    <property type="evidence" value="ECO:0007669"/>
    <property type="project" value="InterPro"/>
</dbReference>
<evidence type="ECO:0000256" key="1">
    <source>
        <dbReference type="ARBA" id="ARBA00004370"/>
    </source>
</evidence>
<name>A0A2T6BID9_9RHOB</name>
<protein>
    <submittedName>
        <fullName evidence="9">CshA-type fibril repeat protein</fullName>
    </submittedName>
</protein>
<dbReference type="Gene3D" id="2.60.40.2810">
    <property type="match status" value="12"/>
</dbReference>
<dbReference type="InterPro" id="IPR015919">
    <property type="entry name" value="Cadherin-like_sf"/>
</dbReference>
<organism evidence="9 10">
    <name type="scientific">Litoreibacter ponti</name>
    <dbReference type="NCBI Taxonomy" id="1510457"/>
    <lineage>
        <taxon>Bacteria</taxon>
        <taxon>Pseudomonadati</taxon>
        <taxon>Pseudomonadota</taxon>
        <taxon>Alphaproteobacteria</taxon>
        <taxon>Rhodobacterales</taxon>
        <taxon>Roseobacteraceae</taxon>
        <taxon>Litoreibacter</taxon>
    </lineage>
</organism>
<feature type="domain" description="Cadherin-like" evidence="8">
    <location>
        <begin position="1321"/>
        <end position="1412"/>
    </location>
</feature>